<dbReference type="InterPro" id="IPR036249">
    <property type="entry name" value="Thioredoxin-like_sf"/>
</dbReference>
<proteinExistence type="inferred from homology"/>
<feature type="transmembrane region" description="Helical" evidence="10">
    <location>
        <begin position="214"/>
        <end position="235"/>
    </location>
</feature>
<dbReference type="Pfam" id="PF07884">
    <property type="entry name" value="VKOR"/>
    <property type="match status" value="1"/>
</dbReference>
<comment type="caution">
    <text evidence="12">The sequence shown here is derived from an EMBL/GenBank/DDBJ whole genome shotgun (WGS) entry which is preliminary data.</text>
</comment>
<evidence type="ECO:0000256" key="6">
    <source>
        <dbReference type="ARBA" id="ARBA00023002"/>
    </source>
</evidence>
<evidence type="ECO:0000259" key="11">
    <source>
        <dbReference type="Pfam" id="PF07884"/>
    </source>
</evidence>
<feature type="transmembrane region" description="Helical" evidence="10">
    <location>
        <begin position="241"/>
        <end position="263"/>
    </location>
</feature>
<dbReference type="CDD" id="cd12921">
    <property type="entry name" value="VKOR_4"/>
    <property type="match status" value="1"/>
</dbReference>
<evidence type="ECO:0000256" key="10">
    <source>
        <dbReference type="SAM" id="Phobius"/>
    </source>
</evidence>
<dbReference type="Gene3D" id="1.20.1440.130">
    <property type="entry name" value="VKOR domain"/>
    <property type="match status" value="1"/>
</dbReference>
<keyword evidence="7 10" id="KW-0472">Membrane</keyword>
<evidence type="ECO:0000313" key="12">
    <source>
        <dbReference type="EMBL" id="REC62959.1"/>
    </source>
</evidence>
<dbReference type="AlphaFoldDB" id="A0A3D9CB24"/>
<keyword evidence="4" id="KW-0874">Quinone</keyword>
<dbReference type="RefSeq" id="WP_115970039.1">
    <property type="nucleotide sequence ID" value="NZ_QNVT01000005.1"/>
</dbReference>
<feature type="transmembrane region" description="Helical" evidence="10">
    <location>
        <begin position="129"/>
        <end position="146"/>
    </location>
</feature>
<protein>
    <recommendedName>
        <fullName evidence="11">Vitamin K epoxide reductase domain-containing protein</fullName>
    </recommendedName>
</protein>
<gene>
    <name evidence="12" type="ORF">DRF65_06905</name>
</gene>
<dbReference type="GO" id="GO:0016020">
    <property type="term" value="C:membrane"/>
    <property type="evidence" value="ECO:0007669"/>
    <property type="project" value="UniProtKB-SubCell"/>
</dbReference>
<accession>A0A3D9CB24</accession>
<dbReference type="InterPro" id="IPR012932">
    <property type="entry name" value="VKOR"/>
</dbReference>
<name>A0A3D9CB24_9FLAO</name>
<keyword evidence="6" id="KW-0560">Oxidoreductase</keyword>
<keyword evidence="3 10" id="KW-0812">Transmembrane</keyword>
<comment type="subcellular location">
    <subcellularLocation>
        <location evidence="1">Membrane</location>
        <topology evidence="1">Multi-pass membrane protein</topology>
    </subcellularLocation>
</comment>
<organism evidence="12 13">
    <name type="scientific">Chryseobacterium pennae</name>
    <dbReference type="NCBI Taxonomy" id="2258962"/>
    <lineage>
        <taxon>Bacteria</taxon>
        <taxon>Pseudomonadati</taxon>
        <taxon>Bacteroidota</taxon>
        <taxon>Flavobacteriia</taxon>
        <taxon>Flavobacteriales</taxon>
        <taxon>Weeksellaceae</taxon>
        <taxon>Chryseobacterium group</taxon>
        <taxon>Chryseobacterium</taxon>
    </lineage>
</organism>
<keyword evidence="8" id="KW-1015">Disulfide bond</keyword>
<dbReference type="EMBL" id="QNVT01000005">
    <property type="protein sequence ID" value="REC62959.1"/>
    <property type="molecule type" value="Genomic_DNA"/>
</dbReference>
<feature type="transmembrane region" description="Helical" evidence="10">
    <location>
        <begin position="152"/>
        <end position="171"/>
    </location>
</feature>
<evidence type="ECO:0000256" key="3">
    <source>
        <dbReference type="ARBA" id="ARBA00022692"/>
    </source>
</evidence>
<evidence type="ECO:0000256" key="5">
    <source>
        <dbReference type="ARBA" id="ARBA00022989"/>
    </source>
</evidence>
<reference evidence="13" key="1">
    <citation type="submission" date="2018-06" db="EMBL/GenBank/DDBJ databases">
        <authorList>
            <person name="Lum Nde A."/>
            <person name="Hugo C."/>
        </authorList>
    </citation>
    <scope>NUCLEOTIDE SEQUENCE [LARGE SCALE GENOMIC DNA]</scope>
    <source>
        <strain evidence="13">1_F178</strain>
    </source>
</reference>
<evidence type="ECO:0000256" key="2">
    <source>
        <dbReference type="ARBA" id="ARBA00006214"/>
    </source>
</evidence>
<dbReference type="Proteomes" id="UP000256686">
    <property type="component" value="Unassembled WGS sequence"/>
</dbReference>
<feature type="transmembrane region" description="Helical" evidence="10">
    <location>
        <begin position="270"/>
        <end position="293"/>
    </location>
</feature>
<sequence>MFTPKDVQNILSYLQNINSNVKINTSELNERLKSHSSYPSLLSIVDVISDLGFKSTGYELNSSNFESLPHLFLAQVKNSEYGTNEMVLVKKEHNLLFFDSEQINSEEFLQLSTGVFILVELKNTTLRNNFILCGVILLLGVSLFLYDFTFFSYFILLSLPLIGLFMSFYFFESLFNIRIDILNKICYKNEISNCKTISSSKKWKVFNYINFSDLGLVFFFTQILTFLCLFLNVTLGFIVEIYLMCGFVIIPILALSIFYQLFVEKKWCRICLLIALNLVIQLVVAFYLYSFLGYPDFKYYPFITFSIIYVIVFTLWSPLLKKTLQKNQKLTGQNEYLNDIVNDYDTFKAILLLNKQKDKNICNNEYLFSFGSNDDALNITVITDPFCKYCKSTNKMIRTILENYSQNLNINFLFNVDLADKNINYYRLITYSYLMNKKESFFDFICNKHNTDIINDNINFSDLVKIDEFLLNQSKLCDNNEISYFPTILIKGYEYPLKYDIKMLENFIPQLILDKNNL</sequence>
<evidence type="ECO:0000256" key="9">
    <source>
        <dbReference type="ARBA" id="ARBA00023284"/>
    </source>
</evidence>
<dbReference type="GO" id="GO:0048038">
    <property type="term" value="F:quinone binding"/>
    <property type="evidence" value="ECO:0007669"/>
    <property type="project" value="UniProtKB-KW"/>
</dbReference>
<comment type="similarity">
    <text evidence="2">Belongs to the VKOR family.</text>
</comment>
<dbReference type="GO" id="GO:0016491">
    <property type="term" value="F:oxidoreductase activity"/>
    <property type="evidence" value="ECO:0007669"/>
    <property type="project" value="UniProtKB-KW"/>
</dbReference>
<dbReference type="InterPro" id="IPR038354">
    <property type="entry name" value="VKOR_sf"/>
</dbReference>
<dbReference type="Gene3D" id="3.40.30.10">
    <property type="entry name" value="Glutaredoxin"/>
    <property type="match status" value="1"/>
</dbReference>
<dbReference type="SUPFAM" id="SSF52833">
    <property type="entry name" value="Thioredoxin-like"/>
    <property type="match status" value="1"/>
</dbReference>
<feature type="transmembrane region" description="Helical" evidence="10">
    <location>
        <begin position="299"/>
        <end position="320"/>
    </location>
</feature>
<evidence type="ECO:0000256" key="7">
    <source>
        <dbReference type="ARBA" id="ARBA00023136"/>
    </source>
</evidence>
<dbReference type="Gene3D" id="3.90.70.10">
    <property type="entry name" value="Cysteine proteinases"/>
    <property type="match status" value="1"/>
</dbReference>
<evidence type="ECO:0000256" key="8">
    <source>
        <dbReference type="ARBA" id="ARBA00023157"/>
    </source>
</evidence>
<evidence type="ECO:0000256" key="1">
    <source>
        <dbReference type="ARBA" id="ARBA00004141"/>
    </source>
</evidence>
<evidence type="ECO:0000256" key="4">
    <source>
        <dbReference type="ARBA" id="ARBA00022719"/>
    </source>
</evidence>
<keyword evidence="5 10" id="KW-1133">Transmembrane helix</keyword>
<keyword evidence="13" id="KW-1185">Reference proteome</keyword>
<feature type="domain" description="Vitamin K epoxide reductase" evidence="11">
    <location>
        <begin position="155"/>
        <end position="285"/>
    </location>
</feature>
<evidence type="ECO:0000313" key="13">
    <source>
        <dbReference type="Proteomes" id="UP000256686"/>
    </source>
</evidence>
<keyword evidence="9" id="KW-0676">Redox-active center</keyword>